<organism evidence="2">
    <name type="scientific">Rosellinia necatrix</name>
    <name type="common">White root-rot fungus</name>
    <dbReference type="NCBI Taxonomy" id="77044"/>
    <lineage>
        <taxon>Eukaryota</taxon>
        <taxon>Fungi</taxon>
        <taxon>Dikarya</taxon>
        <taxon>Ascomycota</taxon>
        <taxon>Pezizomycotina</taxon>
        <taxon>Sordariomycetes</taxon>
        <taxon>Xylariomycetidae</taxon>
        <taxon>Xylariales</taxon>
        <taxon>Xylariaceae</taxon>
        <taxon>Rosellinia</taxon>
    </lineage>
</organism>
<evidence type="ECO:0000313" key="2">
    <source>
        <dbReference type="EMBL" id="GAW25658.1"/>
    </source>
</evidence>
<sequence>MARAKTAIVLRLRMQGGLENNHLVRLSEAHSSDASLKGNPIEAMEHCPGQPS</sequence>
<keyword evidence="3" id="KW-1185">Reference proteome</keyword>
<dbReference type="AlphaFoldDB" id="A0A1S8A6C8"/>
<dbReference type="EMBL" id="DF977455">
    <property type="protein sequence ID" value="GAW25658.1"/>
    <property type="molecule type" value="Genomic_DNA"/>
</dbReference>
<reference evidence="2" key="1">
    <citation type="submission" date="2016-03" db="EMBL/GenBank/DDBJ databases">
        <title>Draft genome sequence of Rosellinia necatrix.</title>
        <authorList>
            <person name="Kanematsu S."/>
        </authorList>
    </citation>
    <scope>NUCLEOTIDE SEQUENCE [LARGE SCALE GENOMIC DNA]</scope>
    <source>
        <strain evidence="2">W97</strain>
    </source>
</reference>
<name>A0A1S8A6C8_ROSNE</name>
<dbReference type="Proteomes" id="UP000054516">
    <property type="component" value="Unassembled WGS sequence"/>
</dbReference>
<evidence type="ECO:0000256" key="1">
    <source>
        <dbReference type="SAM" id="MobiDB-lite"/>
    </source>
</evidence>
<gene>
    <name evidence="2" type="ORF">SAMD00023353_1002140</name>
</gene>
<protein>
    <submittedName>
        <fullName evidence="2">Uncharacterized protein</fullName>
    </submittedName>
</protein>
<accession>A0A1S8A6C8</accession>
<evidence type="ECO:0000313" key="3">
    <source>
        <dbReference type="Proteomes" id="UP000054516"/>
    </source>
</evidence>
<proteinExistence type="predicted"/>
<feature type="region of interest" description="Disordered" evidence="1">
    <location>
        <begin position="29"/>
        <end position="52"/>
    </location>
</feature>